<evidence type="ECO:0000256" key="10">
    <source>
        <dbReference type="ARBA" id="ARBA00023172"/>
    </source>
</evidence>
<dbReference type="FunFam" id="3.30.420.10:FF:000002">
    <property type="entry name" value="Crossover junction endodeoxyribonuclease RuvC"/>
    <property type="match status" value="1"/>
</dbReference>
<comment type="similarity">
    <text evidence="1 13">Belongs to the RuvC family.</text>
</comment>
<dbReference type="GO" id="GO:0000287">
    <property type="term" value="F:magnesium ion binding"/>
    <property type="evidence" value="ECO:0007669"/>
    <property type="project" value="UniProtKB-UniRule"/>
</dbReference>
<dbReference type="InterPro" id="IPR012337">
    <property type="entry name" value="RNaseH-like_sf"/>
</dbReference>
<dbReference type="GO" id="GO:0006281">
    <property type="term" value="P:DNA repair"/>
    <property type="evidence" value="ECO:0007669"/>
    <property type="project" value="UniProtKB-UniRule"/>
</dbReference>
<sequence>MIILGIDPGIASVGYALLGCDKKIKLCSAGLIKTRPGEMQGRLLELHREINTLIRTWGPDVAAMERVFFAKNQKTALTVSESRGAILLTTALAGLRVYEYTPLEVKKSVTGDGRADKLQVKKMLGLTLGGIDDPGAADDVFDAAAIALTHLFVSKWGRVKGGL</sequence>
<evidence type="ECO:0000256" key="7">
    <source>
        <dbReference type="ARBA" id="ARBA00022801"/>
    </source>
</evidence>
<keyword evidence="2 13" id="KW-0963">Cytoplasm</keyword>
<evidence type="ECO:0000256" key="4">
    <source>
        <dbReference type="ARBA" id="ARBA00022723"/>
    </source>
</evidence>
<keyword evidence="9 13" id="KW-0238">DNA-binding</keyword>
<dbReference type="SUPFAM" id="SSF53098">
    <property type="entry name" value="Ribonuclease H-like"/>
    <property type="match status" value="1"/>
</dbReference>
<proteinExistence type="inferred from homology"/>
<evidence type="ECO:0000256" key="8">
    <source>
        <dbReference type="ARBA" id="ARBA00022842"/>
    </source>
</evidence>
<feature type="binding site" evidence="13">
    <location>
        <position position="139"/>
    </location>
    <ligand>
        <name>Mg(2+)</name>
        <dbReference type="ChEBI" id="CHEBI:18420"/>
        <label>1</label>
    </ligand>
</feature>
<evidence type="ECO:0000256" key="1">
    <source>
        <dbReference type="ARBA" id="ARBA00009518"/>
    </source>
</evidence>
<keyword evidence="5 13" id="KW-0255">Endonuclease</keyword>
<dbReference type="AlphaFoldDB" id="A0A7T5UQB0"/>
<comment type="function">
    <text evidence="13">The RuvA-RuvB-RuvC complex processes Holliday junction (HJ) DNA during genetic recombination and DNA repair. Endonuclease that resolves HJ intermediates. Cleaves cruciform DNA by making single-stranded nicks across the HJ at symmetrical positions within the homologous arms, yielding a 5'-phosphate and a 3'-hydroxyl group; requires a central core of homology in the junction. The consensus cleavage sequence is 5'-(A/T)TT(C/G)-3'. Cleavage occurs on the 3'-side of the TT dinucleotide at the point of strand exchange. HJ branch migration catalyzed by RuvA-RuvB allows RuvC to scan DNA until it finds its consensus sequence, where it cleaves and resolves the cruciform DNA.</text>
</comment>
<dbReference type="GO" id="GO:0008821">
    <property type="term" value="F:crossover junction DNA endonuclease activity"/>
    <property type="evidence" value="ECO:0007669"/>
    <property type="project" value="UniProtKB-UniRule"/>
</dbReference>
<evidence type="ECO:0000256" key="5">
    <source>
        <dbReference type="ARBA" id="ARBA00022759"/>
    </source>
</evidence>
<gene>
    <name evidence="13 15" type="primary">ruvC</name>
    <name evidence="15" type="ORF">HYW89_02655</name>
</gene>
<evidence type="ECO:0000256" key="2">
    <source>
        <dbReference type="ARBA" id="ARBA00022490"/>
    </source>
</evidence>
<evidence type="ECO:0000256" key="14">
    <source>
        <dbReference type="NCBIfam" id="TIGR00228"/>
    </source>
</evidence>
<evidence type="ECO:0000256" key="11">
    <source>
        <dbReference type="ARBA" id="ARBA00023204"/>
    </source>
</evidence>
<dbReference type="PRINTS" id="PR00696">
    <property type="entry name" value="RSOLVASERUVC"/>
</dbReference>
<comment type="subcellular location">
    <subcellularLocation>
        <location evidence="13">Cytoplasm</location>
    </subcellularLocation>
</comment>
<keyword evidence="3 13" id="KW-0540">Nuclease</keyword>
<evidence type="ECO:0000313" key="16">
    <source>
        <dbReference type="Proteomes" id="UP000595618"/>
    </source>
</evidence>
<dbReference type="Proteomes" id="UP000595618">
    <property type="component" value="Chromosome"/>
</dbReference>
<dbReference type="EMBL" id="CP066690">
    <property type="protein sequence ID" value="QQG44890.1"/>
    <property type="molecule type" value="Genomic_DNA"/>
</dbReference>
<feature type="active site" evidence="13">
    <location>
        <position position="139"/>
    </location>
</feature>
<dbReference type="InterPro" id="IPR002176">
    <property type="entry name" value="X-over_junc_endoDNase_RuvC"/>
</dbReference>
<keyword evidence="10 13" id="KW-0233">DNA recombination</keyword>
<feature type="active site" evidence="13">
    <location>
        <position position="65"/>
    </location>
</feature>
<dbReference type="Gene3D" id="3.30.420.10">
    <property type="entry name" value="Ribonuclease H-like superfamily/Ribonuclease H"/>
    <property type="match status" value="1"/>
</dbReference>
<organism evidence="15 16">
    <name type="scientific">Candidatus Sungiibacteriota bacterium</name>
    <dbReference type="NCBI Taxonomy" id="2750080"/>
    <lineage>
        <taxon>Bacteria</taxon>
        <taxon>Candidatus Sungiibacteriota</taxon>
    </lineage>
</organism>
<name>A0A7T5UQB0_9BACT</name>
<keyword evidence="4 13" id="KW-0479">Metal-binding</keyword>
<dbReference type="EC" id="3.1.21.10" evidence="13 14"/>
<keyword evidence="11 13" id="KW-0234">DNA repair</keyword>
<protein>
    <recommendedName>
        <fullName evidence="13 14">Crossover junction endodeoxyribonuclease RuvC</fullName>
        <ecNumber evidence="13 14">3.1.21.10</ecNumber>
    </recommendedName>
    <alternativeName>
        <fullName evidence="13">Holliday junction nuclease RuvC</fullName>
    </alternativeName>
    <alternativeName>
        <fullName evidence="13">Holliday junction resolvase RuvC</fullName>
    </alternativeName>
</protein>
<dbReference type="Pfam" id="PF02075">
    <property type="entry name" value="RuvC"/>
    <property type="match status" value="1"/>
</dbReference>
<feature type="binding site" evidence="13">
    <location>
        <position position="65"/>
    </location>
    <ligand>
        <name>Mg(2+)</name>
        <dbReference type="ChEBI" id="CHEBI:18420"/>
        <label>2</label>
    </ligand>
</feature>
<feature type="active site" evidence="13">
    <location>
        <position position="7"/>
    </location>
</feature>
<dbReference type="CDD" id="cd16962">
    <property type="entry name" value="RuvC"/>
    <property type="match status" value="1"/>
</dbReference>
<feature type="binding site" evidence="13">
    <location>
        <position position="7"/>
    </location>
    <ligand>
        <name>Mg(2+)</name>
        <dbReference type="ChEBI" id="CHEBI:18420"/>
        <label>1</label>
    </ligand>
</feature>
<dbReference type="HAMAP" id="MF_00034">
    <property type="entry name" value="RuvC"/>
    <property type="match status" value="1"/>
</dbReference>
<evidence type="ECO:0000256" key="3">
    <source>
        <dbReference type="ARBA" id="ARBA00022722"/>
    </source>
</evidence>
<dbReference type="GO" id="GO:0003677">
    <property type="term" value="F:DNA binding"/>
    <property type="evidence" value="ECO:0007669"/>
    <property type="project" value="UniProtKB-KW"/>
</dbReference>
<keyword evidence="8 13" id="KW-0460">Magnesium</keyword>
<dbReference type="NCBIfam" id="TIGR00228">
    <property type="entry name" value="ruvC"/>
    <property type="match status" value="1"/>
</dbReference>
<dbReference type="GO" id="GO:0006310">
    <property type="term" value="P:DNA recombination"/>
    <property type="evidence" value="ECO:0007669"/>
    <property type="project" value="UniProtKB-UniRule"/>
</dbReference>
<comment type="cofactor">
    <cofactor evidence="13">
        <name>Mg(2+)</name>
        <dbReference type="ChEBI" id="CHEBI:18420"/>
    </cofactor>
    <text evidence="13">Binds 2 Mg(2+) ion per subunit.</text>
</comment>
<dbReference type="InterPro" id="IPR036397">
    <property type="entry name" value="RNaseH_sf"/>
</dbReference>
<evidence type="ECO:0000256" key="6">
    <source>
        <dbReference type="ARBA" id="ARBA00022763"/>
    </source>
</evidence>
<dbReference type="GO" id="GO:0005737">
    <property type="term" value="C:cytoplasm"/>
    <property type="evidence" value="ECO:0007669"/>
    <property type="project" value="UniProtKB-SubCell"/>
</dbReference>
<evidence type="ECO:0000256" key="12">
    <source>
        <dbReference type="ARBA" id="ARBA00029354"/>
    </source>
</evidence>
<reference evidence="15 16" key="1">
    <citation type="submission" date="2020-07" db="EMBL/GenBank/DDBJ databases">
        <title>Huge and variable diversity of episymbiotic CPR bacteria and DPANN archaea in groundwater ecosystems.</title>
        <authorList>
            <person name="He C.Y."/>
            <person name="Keren R."/>
            <person name="Whittaker M."/>
            <person name="Farag I.F."/>
            <person name="Doudna J."/>
            <person name="Cate J.H.D."/>
            <person name="Banfield J.F."/>
        </authorList>
    </citation>
    <scope>NUCLEOTIDE SEQUENCE [LARGE SCALE GENOMIC DNA]</scope>
    <source>
        <strain evidence="15">NC_groundwater_541_Ag_S-0.1um_46_50</strain>
    </source>
</reference>
<keyword evidence="7 13" id="KW-0378">Hydrolase</keyword>
<keyword evidence="6 13" id="KW-0227">DNA damage</keyword>
<dbReference type="GO" id="GO:0048476">
    <property type="term" value="C:Holliday junction resolvase complex"/>
    <property type="evidence" value="ECO:0007669"/>
    <property type="project" value="UniProtKB-UniRule"/>
</dbReference>
<accession>A0A7T5UQB0</accession>
<evidence type="ECO:0000256" key="9">
    <source>
        <dbReference type="ARBA" id="ARBA00023125"/>
    </source>
</evidence>
<comment type="catalytic activity">
    <reaction evidence="12 13">
        <text>Endonucleolytic cleavage at a junction such as a reciprocal single-stranded crossover between two homologous DNA duplexes (Holliday junction).</text>
        <dbReference type="EC" id="3.1.21.10"/>
    </reaction>
</comment>
<evidence type="ECO:0000313" key="15">
    <source>
        <dbReference type="EMBL" id="QQG44890.1"/>
    </source>
</evidence>
<dbReference type="PANTHER" id="PTHR30194:SF3">
    <property type="entry name" value="CROSSOVER JUNCTION ENDODEOXYRIBONUCLEASE RUVC"/>
    <property type="match status" value="1"/>
</dbReference>
<evidence type="ECO:0000256" key="13">
    <source>
        <dbReference type="HAMAP-Rule" id="MF_00034"/>
    </source>
</evidence>
<comment type="subunit">
    <text evidence="13">Homodimer which binds Holliday junction (HJ) DNA. The HJ becomes 2-fold symmetrical on binding to RuvC with unstacked arms; it has a different conformation from HJ DNA in complex with RuvA. In the full resolvosome a probable DNA-RuvA(4)-RuvB(12)-RuvC(2) complex forms which resolves the HJ.</text>
</comment>
<dbReference type="PANTHER" id="PTHR30194">
    <property type="entry name" value="CROSSOVER JUNCTION ENDODEOXYRIBONUCLEASE RUVC"/>
    <property type="match status" value="1"/>
</dbReference>